<keyword evidence="2" id="KW-1133">Transmembrane helix</keyword>
<keyword evidence="1" id="KW-0067">ATP-binding</keyword>
<sequence>MKKTNDDIVAAVLLAVLRVLLIPAVTLMWLAAFTAMISPHVSDVIGTLLCWLVPVLLSGLTMAYLAVRKRGWGWRVGCLLPVIGDVIRFRRRRARMLGNKFVRDVKLVDKADERHYHVYLYPKKGLLDIKVLPVVGFNMASLRRSAAQGLALMNAIDYSADEYGVNSYRVRFHSRADLARLRAPRELTAPPRIVAEPGRISIHVGRTLDGEAWVDFAEISGGVWAGMPGTGKSCACTLIAAGLLTVPDLVDVYVLDGKGGMDWAWAVTDGGLPKSRFVAGRAGDYGRALEVLRDVQSTMEWRLAWENQVGSFWGHGPTDRERAVVVIIDECQAWGASDGTREGKTNAAEFNALVTDLVKRGRSAGVSTLIITQKPTSDALPTAIRDSCVLRSCGYAISSETAKAALGDIPEGNPTPDLLRFEDKGMAVWRTPSSTFEIVHYDHFDPTQISVQQQADK</sequence>
<dbReference type="InterPro" id="IPR027417">
    <property type="entry name" value="P-loop_NTPase"/>
</dbReference>
<evidence type="ECO:0000256" key="1">
    <source>
        <dbReference type="PROSITE-ProRule" id="PRU00289"/>
    </source>
</evidence>
<dbReference type="GO" id="GO:0003677">
    <property type="term" value="F:DNA binding"/>
    <property type="evidence" value="ECO:0007669"/>
    <property type="project" value="InterPro"/>
</dbReference>
<dbReference type="RefSeq" id="WP_169172275.1">
    <property type="nucleotide sequence ID" value="NZ_JAAIII010000004.1"/>
</dbReference>
<dbReference type="Gene3D" id="3.40.50.300">
    <property type="entry name" value="P-loop containing nucleotide triphosphate hydrolases"/>
    <property type="match status" value="1"/>
</dbReference>
<dbReference type="GO" id="GO:0005524">
    <property type="term" value="F:ATP binding"/>
    <property type="evidence" value="ECO:0007669"/>
    <property type="project" value="UniProtKB-UniRule"/>
</dbReference>
<dbReference type="SUPFAM" id="SSF52540">
    <property type="entry name" value="P-loop containing nucleoside triphosphate hydrolases"/>
    <property type="match status" value="1"/>
</dbReference>
<feature type="domain" description="FtsK" evidence="3">
    <location>
        <begin position="209"/>
        <end position="403"/>
    </location>
</feature>
<comment type="caution">
    <text evidence="4">The sequence shown here is derived from an EMBL/GenBank/DDBJ whole genome shotgun (WGS) entry which is preliminary data.</text>
</comment>
<feature type="transmembrane region" description="Helical" evidence="2">
    <location>
        <begin position="44"/>
        <end position="66"/>
    </location>
</feature>
<keyword evidence="1" id="KW-0547">Nucleotide-binding</keyword>
<dbReference type="PROSITE" id="PS50901">
    <property type="entry name" value="FTSK"/>
    <property type="match status" value="1"/>
</dbReference>
<proteinExistence type="predicted"/>
<keyword evidence="2" id="KW-0812">Transmembrane</keyword>
<gene>
    <name evidence="4" type="ORF">G1C95_1418</name>
</gene>
<evidence type="ECO:0000259" key="3">
    <source>
        <dbReference type="PROSITE" id="PS50901"/>
    </source>
</evidence>
<dbReference type="InterPro" id="IPR002543">
    <property type="entry name" value="FtsK_dom"/>
</dbReference>
<feature type="binding site" evidence="1">
    <location>
        <begin position="226"/>
        <end position="233"/>
    </location>
    <ligand>
        <name>ATP</name>
        <dbReference type="ChEBI" id="CHEBI:30616"/>
    </ligand>
</feature>
<reference evidence="4 5" key="1">
    <citation type="submission" date="2020-02" db="EMBL/GenBank/DDBJ databases">
        <title>Characterization of phylogenetic diversity of novel bifidobacterial species isolated in Czech ZOOs.</title>
        <authorList>
            <person name="Lugli G.A."/>
            <person name="Vera N.B."/>
            <person name="Ventura M."/>
        </authorList>
    </citation>
    <scope>NUCLEOTIDE SEQUENCE [LARGE SCALE GENOMIC DNA]</scope>
    <source>
        <strain evidence="4 5">DSM 109957</strain>
    </source>
</reference>
<accession>A0A7Y0HSP4</accession>
<keyword evidence="5" id="KW-1185">Reference proteome</keyword>
<name>A0A7Y0HSP4_9BIFI</name>
<feature type="transmembrane region" description="Helical" evidence="2">
    <location>
        <begin position="72"/>
        <end position="89"/>
    </location>
</feature>
<evidence type="ECO:0000313" key="5">
    <source>
        <dbReference type="Proteomes" id="UP000532194"/>
    </source>
</evidence>
<dbReference type="EMBL" id="JAAIII010000004">
    <property type="protein sequence ID" value="NMM94231.1"/>
    <property type="molecule type" value="Genomic_DNA"/>
</dbReference>
<dbReference type="AlphaFoldDB" id="A0A7Y0HSP4"/>
<evidence type="ECO:0000256" key="2">
    <source>
        <dbReference type="SAM" id="Phobius"/>
    </source>
</evidence>
<organism evidence="4 5">
    <name type="scientific">Bifidobacterium oedipodis</name>
    <dbReference type="NCBI Taxonomy" id="2675322"/>
    <lineage>
        <taxon>Bacteria</taxon>
        <taxon>Bacillati</taxon>
        <taxon>Actinomycetota</taxon>
        <taxon>Actinomycetes</taxon>
        <taxon>Bifidobacteriales</taxon>
        <taxon>Bifidobacteriaceae</taxon>
        <taxon>Bifidobacterium</taxon>
    </lineage>
</organism>
<keyword evidence="2" id="KW-0472">Membrane</keyword>
<evidence type="ECO:0000313" key="4">
    <source>
        <dbReference type="EMBL" id="NMM94231.1"/>
    </source>
</evidence>
<feature type="transmembrane region" description="Helical" evidence="2">
    <location>
        <begin position="12"/>
        <end position="32"/>
    </location>
</feature>
<dbReference type="Proteomes" id="UP000532194">
    <property type="component" value="Unassembled WGS sequence"/>
</dbReference>
<protein>
    <submittedName>
        <fullName evidence="4">FtsK/SpoIIIE family protein</fullName>
    </submittedName>
</protein>